<keyword evidence="1" id="KW-0472">Membrane</keyword>
<organism evidence="3">
    <name type="scientific">marine metagenome</name>
    <dbReference type="NCBI Taxonomy" id="408172"/>
    <lineage>
        <taxon>unclassified sequences</taxon>
        <taxon>metagenomes</taxon>
        <taxon>ecological metagenomes</taxon>
    </lineage>
</organism>
<protein>
    <recommendedName>
        <fullName evidence="2">AMP-dependent synthetase/ligase domain-containing protein</fullName>
    </recommendedName>
</protein>
<dbReference type="InterPro" id="IPR000873">
    <property type="entry name" value="AMP-dep_synth/lig_dom"/>
</dbReference>
<sequence length="194" mass="22049">MKIEVATKKYFKEKKFFEETIDFPENIQELIDRAADLYPTTLAINFFEQEPQAKSITYADLRVSIYKLADGLQQQGIKKGTHVAVIMSNRIEFPISWLAIAVIGAVMIPVNPAYTSAELDYVLNDSDAEFVVIEDKFLPTLKAMSKKPKAMTDESIIIVTDKDTKNNWNSILLRGSKDAQYNYQVNSDDLLNIQ</sequence>
<feature type="transmembrane region" description="Helical" evidence="1">
    <location>
        <begin position="95"/>
        <end position="114"/>
    </location>
</feature>
<feature type="domain" description="AMP-dependent synthetase/ligase" evidence="2">
    <location>
        <begin position="32"/>
        <end position="193"/>
    </location>
</feature>
<dbReference type="Pfam" id="PF00501">
    <property type="entry name" value="AMP-binding"/>
    <property type="match status" value="1"/>
</dbReference>
<reference evidence="3" key="1">
    <citation type="submission" date="2018-05" db="EMBL/GenBank/DDBJ databases">
        <authorList>
            <person name="Lanie J.A."/>
            <person name="Ng W.-L."/>
            <person name="Kazmierczak K.M."/>
            <person name="Andrzejewski T.M."/>
            <person name="Davidsen T.M."/>
            <person name="Wayne K.J."/>
            <person name="Tettelin H."/>
            <person name="Glass J.I."/>
            <person name="Rusch D."/>
            <person name="Podicherti R."/>
            <person name="Tsui H.-C.T."/>
            <person name="Winkler M.E."/>
        </authorList>
    </citation>
    <scope>NUCLEOTIDE SEQUENCE</scope>
</reference>
<evidence type="ECO:0000256" key="1">
    <source>
        <dbReference type="SAM" id="Phobius"/>
    </source>
</evidence>
<feature type="non-terminal residue" evidence="3">
    <location>
        <position position="194"/>
    </location>
</feature>
<dbReference type="PANTHER" id="PTHR43767">
    <property type="entry name" value="LONG-CHAIN-FATTY-ACID--COA LIGASE"/>
    <property type="match status" value="1"/>
</dbReference>
<dbReference type="InterPro" id="IPR042099">
    <property type="entry name" value="ANL_N_sf"/>
</dbReference>
<dbReference type="Gene3D" id="3.40.50.12780">
    <property type="entry name" value="N-terminal domain of ligase-like"/>
    <property type="match status" value="1"/>
</dbReference>
<dbReference type="EMBL" id="UINC01004311">
    <property type="protein sequence ID" value="SVA13381.1"/>
    <property type="molecule type" value="Genomic_DNA"/>
</dbReference>
<proteinExistence type="predicted"/>
<dbReference type="SUPFAM" id="SSF56801">
    <property type="entry name" value="Acetyl-CoA synthetase-like"/>
    <property type="match status" value="1"/>
</dbReference>
<keyword evidence="1" id="KW-1133">Transmembrane helix</keyword>
<dbReference type="InterPro" id="IPR050237">
    <property type="entry name" value="ATP-dep_AMP-bd_enzyme"/>
</dbReference>
<gene>
    <name evidence="3" type="ORF">METZ01_LOCUS66235</name>
</gene>
<evidence type="ECO:0000313" key="3">
    <source>
        <dbReference type="EMBL" id="SVA13381.1"/>
    </source>
</evidence>
<dbReference type="PANTHER" id="PTHR43767:SF1">
    <property type="entry name" value="NONRIBOSOMAL PEPTIDE SYNTHASE PES1 (EUROFUNG)-RELATED"/>
    <property type="match status" value="1"/>
</dbReference>
<dbReference type="AlphaFoldDB" id="A0A381TD12"/>
<keyword evidence="1" id="KW-0812">Transmembrane</keyword>
<evidence type="ECO:0000259" key="2">
    <source>
        <dbReference type="Pfam" id="PF00501"/>
    </source>
</evidence>
<name>A0A381TD12_9ZZZZ</name>
<accession>A0A381TD12</accession>